<keyword evidence="5" id="KW-1185">Reference proteome</keyword>
<feature type="domain" description="YqeB PH" evidence="3">
    <location>
        <begin position="7"/>
        <end position="156"/>
    </location>
</feature>
<dbReference type="RefSeq" id="WP_179536999.1">
    <property type="nucleotide sequence ID" value="NZ_JACBYW010000008.1"/>
</dbReference>
<dbReference type="InterPro" id="IPR056411">
    <property type="entry name" value="CysS_C"/>
</dbReference>
<sequence>MSGHHDHVRMPRGYLWLFRLGCPLLGFGLALVVKPLTRWLIETLDSAPGPLRIAAEIPTSWAIPILIVVGIGAGYWLSREAERDSLAVTVQPDGVIAAHRDTERYIQRSRVGAVFTDPQELVVLTPAGREVFRGSATDLSKSHLTEAFQRHGYPWRGTRDPNEEQYRNWMDGDPDLDEGTHTLLRARQEALRSGNRGETERIHAQLQEEGIAVRDRDKKQQYRRITGGGVTTP</sequence>
<proteinExistence type="predicted"/>
<keyword evidence="1" id="KW-0472">Membrane</keyword>
<gene>
    <name evidence="4" type="ORF">FHR84_004036</name>
</gene>
<keyword evidence="1" id="KW-0812">Transmembrane</keyword>
<evidence type="ECO:0000313" key="4">
    <source>
        <dbReference type="EMBL" id="NYH80670.1"/>
    </source>
</evidence>
<evidence type="ECO:0000259" key="2">
    <source>
        <dbReference type="Pfam" id="PF23493"/>
    </source>
</evidence>
<accession>A0A852Z3D6</accession>
<feature type="transmembrane region" description="Helical" evidence="1">
    <location>
        <begin position="12"/>
        <end position="33"/>
    </location>
</feature>
<dbReference type="Pfam" id="PF23494">
    <property type="entry name" value="bPH_10"/>
    <property type="match status" value="1"/>
</dbReference>
<dbReference type="InterPro" id="IPR057798">
    <property type="entry name" value="PH_YqeB"/>
</dbReference>
<name>A0A852Z3D6_9ACTN</name>
<dbReference type="EMBL" id="JACBYW010000008">
    <property type="protein sequence ID" value="NYH80670.1"/>
    <property type="molecule type" value="Genomic_DNA"/>
</dbReference>
<dbReference type="Proteomes" id="UP000548304">
    <property type="component" value="Unassembled WGS sequence"/>
</dbReference>
<dbReference type="Pfam" id="PF23493">
    <property type="entry name" value="CysS_C"/>
    <property type="match status" value="1"/>
</dbReference>
<feature type="domain" description="Cysteinyl-tRNA ligase anticodon binding" evidence="2">
    <location>
        <begin position="173"/>
        <end position="223"/>
    </location>
</feature>
<reference evidence="4 5" key="1">
    <citation type="submission" date="2020-07" db="EMBL/GenBank/DDBJ databases">
        <title>Genomic Encyclopedia of Type Strains, Phase III (KMG-III): the genomes of soil and plant-associated and newly described type strains.</title>
        <authorList>
            <person name="Whitman W."/>
        </authorList>
    </citation>
    <scope>NUCLEOTIDE SEQUENCE [LARGE SCALE GENOMIC DNA]</scope>
    <source>
        <strain evidence="4 5">CECT 8576</strain>
    </source>
</reference>
<organism evidence="4 5">
    <name type="scientific">Actinopolyspora biskrensis</name>
    <dbReference type="NCBI Taxonomy" id="1470178"/>
    <lineage>
        <taxon>Bacteria</taxon>
        <taxon>Bacillati</taxon>
        <taxon>Actinomycetota</taxon>
        <taxon>Actinomycetes</taxon>
        <taxon>Actinopolysporales</taxon>
        <taxon>Actinopolysporaceae</taxon>
        <taxon>Actinopolyspora</taxon>
    </lineage>
</organism>
<feature type="transmembrane region" description="Helical" evidence="1">
    <location>
        <begin position="53"/>
        <end position="77"/>
    </location>
</feature>
<evidence type="ECO:0000313" key="5">
    <source>
        <dbReference type="Proteomes" id="UP000548304"/>
    </source>
</evidence>
<dbReference type="AlphaFoldDB" id="A0A852Z3D6"/>
<protein>
    <recommendedName>
        <fullName evidence="6">PH domain-containing protein</fullName>
    </recommendedName>
</protein>
<evidence type="ECO:0000256" key="1">
    <source>
        <dbReference type="SAM" id="Phobius"/>
    </source>
</evidence>
<comment type="caution">
    <text evidence="4">The sequence shown here is derived from an EMBL/GenBank/DDBJ whole genome shotgun (WGS) entry which is preliminary data.</text>
</comment>
<evidence type="ECO:0008006" key="6">
    <source>
        <dbReference type="Google" id="ProtNLM"/>
    </source>
</evidence>
<keyword evidence="1" id="KW-1133">Transmembrane helix</keyword>
<evidence type="ECO:0000259" key="3">
    <source>
        <dbReference type="Pfam" id="PF23494"/>
    </source>
</evidence>